<protein>
    <recommendedName>
        <fullName evidence="4">Secreted protein</fullName>
    </recommendedName>
</protein>
<dbReference type="AlphaFoldDB" id="A0AAV9ZQI8"/>
<organism evidence="2 3">
    <name type="scientific">Favolaschia claudopus</name>
    <dbReference type="NCBI Taxonomy" id="2862362"/>
    <lineage>
        <taxon>Eukaryota</taxon>
        <taxon>Fungi</taxon>
        <taxon>Dikarya</taxon>
        <taxon>Basidiomycota</taxon>
        <taxon>Agaricomycotina</taxon>
        <taxon>Agaricomycetes</taxon>
        <taxon>Agaricomycetidae</taxon>
        <taxon>Agaricales</taxon>
        <taxon>Marasmiineae</taxon>
        <taxon>Mycenaceae</taxon>
        <taxon>Favolaschia</taxon>
    </lineage>
</organism>
<reference evidence="2 3" key="1">
    <citation type="journal article" date="2024" name="J Genomics">
        <title>Draft genome sequencing and assembly of Favolaschia claudopus CIRM-BRFM 2984 isolated from oak limbs.</title>
        <authorList>
            <person name="Navarro D."/>
            <person name="Drula E."/>
            <person name="Chaduli D."/>
            <person name="Cazenave R."/>
            <person name="Ahrendt S."/>
            <person name="Wang J."/>
            <person name="Lipzen A."/>
            <person name="Daum C."/>
            <person name="Barry K."/>
            <person name="Grigoriev I.V."/>
            <person name="Favel A."/>
            <person name="Rosso M.N."/>
            <person name="Martin F."/>
        </authorList>
    </citation>
    <scope>NUCLEOTIDE SEQUENCE [LARGE SCALE GENOMIC DNA]</scope>
    <source>
        <strain evidence="2 3">CIRM-BRFM 2984</strain>
    </source>
</reference>
<name>A0AAV9ZQI8_9AGAR</name>
<evidence type="ECO:0000313" key="3">
    <source>
        <dbReference type="Proteomes" id="UP001362999"/>
    </source>
</evidence>
<feature type="signal peptide" evidence="1">
    <location>
        <begin position="1"/>
        <end position="20"/>
    </location>
</feature>
<keyword evidence="3" id="KW-1185">Reference proteome</keyword>
<evidence type="ECO:0008006" key="4">
    <source>
        <dbReference type="Google" id="ProtNLM"/>
    </source>
</evidence>
<accession>A0AAV9ZQI8</accession>
<evidence type="ECO:0000256" key="1">
    <source>
        <dbReference type="SAM" id="SignalP"/>
    </source>
</evidence>
<dbReference type="EMBL" id="JAWWNJ010000120">
    <property type="protein sequence ID" value="KAK6988733.1"/>
    <property type="molecule type" value="Genomic_DNA"/>
</dbReference>
<keyword evidence="1" id="KW-0732">Signal</keyword>
<gene>
    <name evidence="2" type="ORF">R3P38DRAFT_3094170</name>
</gene>
<sequence>MLGVSLLTVFFLAAAPIVTATRRADAPPGPPSNLCPPTNLLDMTHRFRTMTTTTLCGISDCKIQSVMCSYFRSTGGAPQPHRAQSKLPHINWRLRSACTLPQRKQEPGTAAEWKTIPVAPQIVPQRSRQEKLGVPFSTETMHFWTLVPQTQTRLTASTLTKWPPAYTHRCVHAHHVHTFITA</sequence>
<proteinExistence type="predicted"/>
<dbReference type="Proteomes" id="UP001362999">
    <property type="component" value="Unassembled WGS sequence"/>
</dbReference>
<evidence type="ECO:0000313" key="2">
    <source>
        <dbReference type="EMBL" id="KAK6988733.1"/>
    </source>
</evidence>
<comment type="caution">
    <text evidence="2">The sequence shown here is derived from an EMBL/GenBank/DDBJ whole genome shotgun (WGS) entry which is preliminary data.</text>
</comment>
<feature type="chain" id="PRO_5043609103" description="Secreted protein" evidence="1">
    <location>
        <begin position="21"/>
        <end position="182"/>
    </location>
</feature>